<dbReference type="SMART" id="SM01219">
    <property type="entry name" value="Frataxin_Cyay"/>
    <property type="match status" value="1"/>
</dbReference>
<dbReference type="InterPro" id="IPR020895">
    <property type="entry name" value="Frataxin_CS"/>
</dbReference>
<dbReference type="NCBIfam" id="TIGR03421">
    <property type="entry name" value="FeS_CyaY"/>
    <property type="match status" value="1"/>
</dbReference>
<evidence type="ECO:0000256" key="13">
    <source>
        <dbReference type="ARBA" id="ARBA00023002"/>
    </source>
</evidence>
<keyword evidence="9" id="KW-0138">CF(0)</keyword>
<dbReference type="InterPro" id="IPR017789">
    <property type="entry name" value="Frataxin"/>
</dbReference>
<dbReference type="GO" id="GO:0004322">
    <property type="term" value="F:ferroxidase activity"/>
    <property type="evidence" value="ECO:0007669"/>
    <property type="project" value="UniProtKB-EC"/>
</dbReference>
<dbReference type="PROSITE" id="PS01344">
    <property type="entry name" value="FRATAXIN_1"/>
    <property type="match status" value="1"/>
</dbReference>
<evidence type="ECO:0000256" key="16">
    <source>
        <dbReference type="ARBA" id="ARBA00023128"/>
    </source>
</evidence>
<comment type="caution">
    <text evidence="20">The sequence shown here is derived from an EMBL/GenBank/DDBJ whole genome shotgun (WGS) entry which is preliminary data.</text>
</comment>
<dbReference type="OrthoDB" id="35799at2759"/>
<evidence type="ECO:0000313" key="20">
    <source>
        <dbReference type="EMBL" id="OZJ04232.1"/>
    </source>
</evidence>
<keyword evidence="21" id="KW-1185">Reference proteome</keyword>
<dbReference type="SUPFAM" id="SSF55387">
    <property type="entry name" value="Frataxin/Nqo15-like"/>
    <property type="match status" value="1"/>
</dbReference>
<evidence type="ECO:0000256" key="2">
    <source>
        <dbReference type="ARBA" id="ARBA00006842"/>
    </source>
</evidence>
<dbReference type="PANTHER" id="PTHR16821">
    <property type="entry name" value="FRATAXIN"/>
    <property type="match status" value="1"/>
</dbReference>
<comment type="catalytic activity">
    <reaction evidence="18">
        <text>4 Fe(2+) + O2 + 4 H(+) = 4 Fe(3+) + 2 H2O</text>
        <dbReference type="Rhea" id="RHEA:11148"/>
        <dbReference type="ChEBI" id="CHEBI:15377"/>
        <dbReference type="ChEBI" id="CHEBI:15378"/>
        <dbReference type="ChEBI" id="CHEBI:15379"/>
        <dbReference type="ChEBI" id="CHEBI:29033"/>
        <dbReference type="ChEBI" id="CHEBI:29034"/>
        <dbReference type="EC" id="1.16.3.1"/>
    </reaction>
</comment>
<dbReference type="Gene3D" id="6.10.280.70">
    <property type="match status" value="1"/>
</dbReference>
<keyword evidence="13" id="KW-0560">Oxidoreductase</keyword>
<comment type="subcellular location">
    <subcellularLocation>
        <location evidence="1">Mitochondrion inner membrane</location>
    </subcellularLocation>
</comment>
<evidence type="ECO:0000256" key="11">
    <source>
        <dbReference type="ARBA" id="ARBA00022792"/>
    </source>
</evidence>
<dbReference type="InterPro" id="IPR002908">
    <property type="entry name" value="Frataxin/CyaY"/>
</dbReference>
<evidence type="ECO:0000256" key="9">
    <source>
        <dbReference type="ARBA" id="ARBA00022547"/>
    </source>
</evidence>
<evidence type="ECO:0000256" key="4">
    <source>
        <dbReference type="ARBA" id="ARBA00013107"/>
    </source>
</evidence>
<dbReference type="AlphaFoldDB" id="A0A261Y0U8"/>
<accession>A0A261Y0U8</accession>
<evidence type="ECO:0000256" key="5">
    <source>
        <dbReference type="ARBA" id="ARBA00021688"/>
    </source>
</evidence>
<evidence type="ECO:0000256" key="15">
    <source>
        <dbReference type="ARBA" id="ARBA00023065"/>
    </source>
</evidence>
<keyword evidence="8" id="KW-0410">Iron transport</keyword>
<dbReference type="EMBL" id="MVBO01000048">
    <property type="protein sequence ID" value="OZJ04232.1"/>
    <property type="molecule type" value="Genomic_DNA"/>
</dbReference>
<evidence type="ECO:0000256" key="8">
    <source>
        <dbReference type="ARBA" id="ARBA00022496"/>
    </source>
</evidence>
<evidence type="ECO:0000256" key="12">
    <source>
        <dbReference type="ARBA" id="ARBA00022946"/>
    </source>
</evidence>
<evidence type="ECO:0000256" key="6">
    <source>
        <dbReference type="ARBA" id="ARBA00022434"/>
    </source>
</evidence>
<dbReference type="GO" id="GO:0006826">
    <property type="term" value="P:iron ion transport"/>
    <property type="evidence" value="ECO:0007669"/>
    <property type="project" value="UniProtKB-KW"/>
</dbReference>
<organism evidence="20 21">
    <name type="scientific">Bifiguratus adelaidae</name>
    <dbReference type="NCBI Taxonomy" id="1938954"/>
    <lineage>
        <taxon>Eukaryota</taxon>
        <taxon>Fungi</taxon>
        <taxon>Fungi incertae sedis</taxon>
        <taxon>Mucoromycota</taxon>
        <taxon>Mucoromycotina</taxon>
        <taxon>Endogonomycetes</taxon>
        <taxon>Endogonales</taxon>
        <taxon>Endogonales incertae sedis</taxon>
        <taxon>Bifiguratus</taxon>
    </lineage>
</organism>
<proteinExistence type="inferred from homology"/>
<dbReference type="GO" id="GO:0005743">
    <property type="term" value="C:mitochondrial inner membrane"/>
    <property type="evidence" value="ECO:0007669"/>
    <property type="project" value="UniProtKB-SubCell"/>
</dbReference>
<evidence type="ECO:0000256" key="1">
    <source>
        <dbReference type="ARBA" id="ARBA00004273"/>
    </source>
</evidence>
<reference evidence="20 21" key="1">
    <citation type="journal article" date="2017" name="Mycologia">
        <title>Bifiguratus adelaidae, gen. et sp. nov., a new member of Mucoromycotina in endophytic and soil-dwelling habitats.</title>
        <authorList>
            <person name="Torres-Cruz T.J."/>
            <person name="Billingsley Tobias T.L."/>
            <person name="Almatruk M."/>
            <person name="Hesse C."/>
            <person name="Kuske C.R."/>
            <person name="Desiro A."/>
            <person name="Benucci G.M."/>
            <person name="Bonito G."/>
            <person name="Stajich J.E."/>
            <person name="Dunlap C."/>
            <person name="Arnold A.E."/>
            <person name="Porras-Alfaro A."/>
        </authorList>
    </citation>
    <scope>NUCLEOTIDE SEQUENCE [LARGE SCALE GENOMIC DNA]</scope>
    <source>
        <strain evidence="20 21">AZ0501</strain>
    </source>
</reference>
<sequence length="352" mass="40622">MASAIRANTYTVSNLSDAEYHQYSDKAFELMVEYLEEIGDTCDLPGFDIEYSQGVMTLRLGSHGTYVINKQPPNKQIWLSSPKSGPKRYDFDKKHQKWFYGRDNHTLDELLNEELTDIFKQRIEVPLTEVPHKILRDKAASLLNIVDEIRFLHHIIVPCAMRNRSLLGDRADLPEGYQFLERIRQEFAANIDSETIFLRLNKEAVASLQAFRKRNEEARRVINDLAEQKTDVDFAYYRSVLKNQDIAAQAEKTFKEFKPTTYSVDAQIANIEKFEAAAVERAQNTVKQVESELADLNQALKDIESTRPVEQLTVDDVLIAKPDLNEKVERMLQKGKWSVPGYKEKFGDISYF</sequence>
<dbReference type="InterPro" id="IPR008689">
    <property type="entry name" value="ATP_synth_F0_dsu_mt"/>
</dbReference>
<dbReference type="PANTHER" id="PTHR16821:SF2">
    <property type="entry name" value="FRATAXIN, MITOCHONDRIAL"/>
    <property type="match status" value="1"/>
</dbReference>
<protein>
    <recommendedName>
        <fullName evidence="5">ATP synthase subunit d, mitochondrial</fullName>
        <ecNumber evidence="4">1.16.3.1</ecNumber>
    </recommendedName>
</protein>
<keyword evidence="12" id="KW-0809">Transit peptide</keyword>
<dbReference type="Pfam" id="PF05873">
    <property type="entry name" value="Mt_ATP-synt_D"/>
    <property type="match status" value="1"/>
</dbReference>
<name>A0A261Y0U8_9FUNG</name>
<comment type="similarity">
    <text evidence="2">Belongs to the ATPase d subunit family.</text>
</comment>
<evidence type="ECO:0000313" key="21">
    <source>
        <dbReference type="Proteomes" id="UP000242875"/>
    </source>
</evidence>
<dbReference type="GO" id="GO:0016226">
    <property type="term" value="P:iron-sulfur cluster assembly"/>
    <property type="evidence" value="ECO:0007669"/>
    <property type="project" value="InterPro"/>
</dbReference>
<comment type="similarity">
    <text evidence="3">Belongs to the frataxin family.</text>
</comment>
<evidence type="ECO:0000256" key="18">
    <source>
        <dbReference type="ARBA" id="ARBA00047990"/>
    </source>
</evidence>
<dbReference type="InterPro" id="IPR036524">
    <property type="entry name" value="Frataxin/CyaY_sf"/>
</dbReference>
<dbReference type="PROSITE" id="PS50810">
    <property type="entry name" value="FRATAXIN_2"/>
    <property type="match status" value="1"/>
</dbReference>
<keyword evidence="17" id="KW-0472">Membrane</keyword>
<dbReference type="GO" id="GO:0015986">
    <property type="term" value="P:proton motive force-driven ATP synthesis"/>
    <property type="evidence" value="ECO:0007669"/>
    <property type="project" value="InterPro"/>
</dbReference>
<gene>
    <name evidence="20" type="ORF">BZG36_04234</name>
</gene>
<dbReference type="EC" id="1.16.3.1" evidence="4"/>
<keyword evidence="19" id="KW-0175">Coiled coil</keyword>
<dbReference type="GO" id="GO:0006879">
    <property type="term" value="P:intracellular iron ion homeostasis"/>
    <property type="evidence" value="ECO:0007669"/>
    <property type="project" value="UniProtKB-KW"/>
</dbReference>
<evidence type="ECO:0000256" key="7">
    <source>
        <dbReference type="ARBA" id="ARBA00022448"/>
    </source>
</evidence>
<dbReference type="InterPro" id="IPR036228">
    <property type="entry name" value="ATP_synth_F0_dsu_sf_mt"/>
</dbReference>
<dbReference type="Pfam" id="PF01491">
    <property type="entry name" value="Frataxin_Cyay"/>
    <property type="match status" value="1"/>
</dbReference>
<dbReference type="Gene3D" id="3.30.920.10">
    <property type="entry name" value="Frataxin/CyaY"/>
    <property type="match status" value="1"/>
</dbReference>
<evidence type="ECO:0000256" key="19">
    <source>
        <dbReference type="SAM" id="Coils"/>
    </source>
</evidence>
<feature type="coiled-coil region" evidence="19">
    <location>
        <begin position="279"/>
        <end position="306"/>
    </location>
</feature>
<keyword evidence="6" id="KW-0409">Iron storage</keyword>
<keyword evidence="14" id="KW-0408">Iron</keyword>
<dbReference type="CDD" id="cd00503">
    <property type="entry name" value="Frataxin"/>
    <property type="match status" value="1"/>
</dbReference>
<keyword evidence="16" id="KW-0496">Mitochondrion</keyword>
<dbReference type="GO" id="GO:0051537">
    <property type="term" value="F:2 iron, 2 sulfur cluster binding"/>
    <property type="evidence" value="ECO:0007669"/>
    <property type="project" value="TreeGrafter"/>
</dbReference>
<evidence type="ECO:0000256" key="14">
    <source>
        <dbReference type="ARBA" id="ARBA00023004"/>
    </source>
</evidence>
<dbReference type="GO" id="GO:0045259">
    <property type="term" value="C:proton-transporting ATP synthase complex"/>
    <property type="evidence" value="ECO:0007669"/>
    <property type="project" value="UniProtKB-KW"/>
</dbReference>
<dbReference type="GO" id="GO:0008198">
    <property type="term" value="F:ferrous iron binding"/>
    <property type="evidence" value="ECO:0007669"/>
    <property type="project" value="TreeGrafter"/>
</dbReference>
<dbReference type="SUPFAM" id="SSF161065">
    <property type="entry name" value="ATP synthase D chain-like"/>
    <property type="match status" value="1"/>
</dbReference>
<evidence type="ECO:0000256" key="3">
    <source>
        <dbReference type="ARBA" id="ARBA00008183"/>
    </source>
</evidence>
<dbReference type="NCBIfam" id="TIGR03422">
    <property type="entry name" value="mito_frataxin"/>
    <property type="match status" value="1"/>
</dbReference>
<keyword evidence="10" id="KW-0375">Hydrogen ion transport</keyword>
<dbReference type="GO" id="GO:0008199">
    <property type="term" value="F:ferric iron binding"/>
    <property type="evidence" value="ECO:0007669"/>
    <property type="project" value="InterPro"/>
</dbReference>
<dbReference type="GO" id="GO:0015078">
    <property type="term" value="F:proton transmembrane transporter activity"/>
    <property type="evidence" value="ECO:0007669"/>
    <property type="project" value="InterPro"/>
</dbReference>
<evidence type="ECO:0000256" key="10">
    <source>
        <dbReference type="ARBA" id="ARBA00022781"/>
    </source>
</evidence>
<keyword evidence="11" id="KW-0999">Mitochondrion inner membrane</keyword>
<keyword evidence="15" id="KW-0406">Ion transport</keyword>
<dbReference type="GO" id="GO:0034986">
    <property type="term" value="F:iron chaperone activity"/>
    <property type="evidence" value="ECO:0007669"/>
    <property type="project" value="TreeGrafter"/>
</dbReference>
<evidence type="ECO:0000256" key="17">
    <source>
        <dbReference type="ARBA" id="ARBA00023136"/>
    </source>
</evidence>
<keyword evidence="7" id="KW-0813">Transport</keyword>
<dbReference type="Proteomes" id="UP000242875">
    <property type="component" value="Unassembled WGS sequence"/>
</dbReference>